<name>Q0AP39_MARMM</name>
<gene>
    <name evidence="8" type="ordered locus">Mmar10_1656</name>
</gene>
<dbReference type="InterPro" id="IPR051263">
    <property type="entry name" value="C-type_cytochrome_biogenesis"/>
</dbReference>
<evidence type="ECO:0000256" key="3">
    <source>
        <dbReference type="ARBA" id="ARBA00022748"/>
    </source>
</evidence>
<evidence type="ECO:0000313" key="9">
    <source>
        <dbReference type="Proteomes" id="UP000001964"/>
    </source>
</evidence>
<dbReference type="GO" id="GO:0030313">
    <property type="term" value="C:cell envelope"/>
    <property type="evidence" value="ECO:0007669"/>
    <property type="project" value="UniProtKB-SubCell"/>
</dbReference>
<evidence type="ECO:0000256" key="5">
    <source>
        <dbReference type="PROSITE-ProRule" id="PRU00339"/>
    </source>
</evidence>
<keyword evidence="2" id="KW-0677">Repeat</keyword>
<keyword evidence="9" id="KW-1185">Reference proteome</keyword>
<feature type="transmembrane region" description="Helical" evidence="6">
    <location>
        <begin position="97"/>
        <end position="115"/>
    </location>
</feature>
<evidence type="ECO:0000256" key="4">
    <source>
        <dbReference type="ARBA" id="ARBA00022803"/>
    </source>
</evidence>
<keyword evidence="6" id="KW-0812">Transmembrane</keyword>
<dbReference type="SUPFAM" id="SSF48452">
    <property type="entry name" value="TPR-like"/>
    <property type="match status" value="1"/>
</dbReference>
<evidence type="ECO:0000256" key="2">
    <source>
        <dbReference type="ARBA" id="ARBA00022737"/>
    </source>
</evidence>
<keyword evidence="4 5" id="KW-0802">TPR repeat</keyword>
<reference evidence="8 9" key="1">
    <citation type="submission" date="2006-08" db="EMBL/GenBank/DDBJ databases">
        <title>Complete sequence of Maricaulis maris MCS10.</title>
        <authorList>
            <consortium name="US DOE Joint Genome Institute"/>
            <person name="Copeland A."/>
            <person name="Lucas S."/>
            <person name="Lapidus A."/>
            <person name="Barry K."/>
            <person name="Detter J.C."/>
            <person name="Glavina del Rio T."/>
            <person name="Hammon N."/>
            <person name="Israni S."/>
            <person name="Dalin E."/>
            <person name="Tice H."/>
            <person name="Pitluck S."/>
            <person name="Saunders E."/>
            <person name="Brettin T."/>
            <person name="Bruce D."/>
            <person name="Han C."/>
            <person name="Tapia R."/>
            <person name="Gilna P."/>
            <person name="Schmutz J."/>
            <person name="Larimer F."/>
            <person name="Land M."/>
            <person name="Hauser L."/>
            <person name="Kyrpides N."/>
            <person name="Mikhailova N."/>
            <person name="Viollier P."/>
            <person name="Stephens C."/>
            <person name="Richardson P."/>
        </authorList>
    </citation>
    <scope>NUCLEOTIDE SEQUENCE [LARGE SCALE GENOMIC DNA]</scope>
    <source>
        <strain evidence="8 9">MCS10</strain>
    </source>
</reference>
<dbReference type="InterPro" id="IPR056413">
    <property type="entry name" value="TPR_CcmH_CycH"/>
</dbReference>
<dbReference type="Pfam" id="PF23914">
    <property type="entry name" value="TPR_CcmH_CycH"/>
    <property type="match status" value="1"/>
</dbReference>
<dbReference type="Gene3D" id="1.25.40.10">
    <property type="entry name" value="Tetratricopeptide repeat domain"/>
    <property type="match status" value="1"/>
</dbReference>
<sequence length="283" mass="29921" precursor="true">MIWFLIALMACLVALALIAPVLRGVTGPVSDGRGAFAGQLAELRRDHELGFIDEEAARQAELDIRRRISQAGTDPEGEVEMAGAGAGTASKTLRHGLVAGAGACAMLAVALYMALGSPHLVGMTPARMPDVPDELREILAELDNLRADLAVRPDNPQGWAVLGQANVQLGRYGDAATAFENAISWEPGSAFLFASLGQARLFEAGGIMTPAAREAFARALDIDPADVRARFFMAEAQYQGGERAQALDAWRAILSDADADAAYRGMVEDRLTAAEADEASSPE</sequence>
<dbReference type="EMBL" id="CP000449">
    <property type="protein sequence ID" value="ABI65948.1"/>
    <property type="molecule type" value="Genomic_DNA"/>
</dbReference>
<dbReference type="InterPro" id="IPR017560">
    <property type="entry name" value="Cyt_c_biogenesis_CcmI"/>
</dbReference>
<dbReference type="InterPro" id="IPR011990">
    <property type="entry name" value="TPR-like_helical_dom_sf"/>
</dbReference>
<dbReference type="HOGENOM" id="CLU_036074_4_1_5"/>
<dbReference type="eggNOG" id="COG4235">
    <property type="taxonomic scope" value="Bacteria"/>
</dbReference>
<protein>
    <submittedName>
        <fullName evidence="8">Tetratricopeptide TPR_2 repeat protein</fullName>
    </submittedName>
</protein>
<dbReference type="PANTHER" id="PTHR47870:SF1">
    <property type="entry name" value="CYTOCHROME C-TYPE BIOGENESIS PROTEIN CCMH"/>
    <property type="match status" value="1"/>
</dbReference>
<feature type="domain" description="Cytochrome c-type biogenesis protein H TPR" evidence="7">
    <location>
        <begin position="145"/>
        <end position="259"/>
    </location>
</feature>
<dbReference type="NCBIfam" id="TIGR03142">
    <property type="entry name" value="cytochro_ccmI"/>
    <property type="match status" value="1"/>
</dbReference>
<keyword evidence="6" id="KW-1133">Transmembrane helix</keyword>
<dbReference type="KEGG" id="mmr:Mmar10_1656"/>
<dbReference type="STRING" id="394221.Mmar10_1656"/>
<dbReference type="RefSeq" id="WP_011643595.1">
    <property type="nucleotide sequence ID" value="NC_008347.1"/>
</dbReference>
<dbReference type="PANTHER" id="PTHR47870">
    <property type="entry name" value="CYTOCHROME C-TYPE BIOGENESIS PROTEIN CCMH"/>
    <property type="match status" value="1"/>
</dbReference>
<dbReference type="PROSITE" id="PS50005">
    <property type="entry name" value="TPR"/>
    <property type="match status" value="1"/>
</dbReference>
<feature type="repeat" description="TPR" evidence="5">
    <location>
        <begin position="156"/>
        <end position="189"/>
    </location>
</feature>
<organism evidence="8 9">
    <name type="scientific">Maricaulis maris (strain MCS10)</name>
    <name type="common">Caulobacter maris</name>
    <dbReference type="NCBI Taxonomy" id="394221"/>
    <lineage>
        <taxon>Bacteria</taxon>
        <taxon>Pseudomonadati</taxon>
        <taxon>Pseudomonadota</taxon>
        <taxon>Alphaproteobacteria</taxon>
        <taxon>Maricaulales</taxon>
        <taxon>Maricaulaceae</taxon>
        <taxon>Maricaulis</taxon>
    </lineage>
</organism>
<evidence type="ECO:0000313" key="8">
    <source>
        <dbReference type="EMBL" id="ABI65948.1"/>
    </source>
</evidence>
<evidence type="ECO:0000256" key="6">
    <source>
        <dbReference type="SAM" id="Phobius"/>
    </source>
</evidence>
<dbReference type="GO" id="GO:0017004">
    <property type="term" value="P:cytochrome complex assembly"/>
    <property type="evidence" value="ECO:0007669"/>
    <property type="project" value="UniProtKB-KW"/>
</dbReference>
<dbReference type="OrthoDB" id="9815847at2"/>
<evidence type="ECO:0000256" key="1">
    <source>
        <dbReference type="ARBA" id="ARBA00004196"/>
    </source>
</evidence>
<evidence type="ECO:0000259" key="7">
    <source>
        <dbReference type="Pfam" id="PF23914"/>
    </source>
</evidence>
<dbReference type="AlphaFoldDB" id="Q0AP39"/>
<dbReference type="InterPro" id="IPR019734">
    <property type="entry name" value="TPR_rpt"/>
</dbReference>
<dbReference type="Proteomes" id="UP000001964">
    <property type="component" value="Chromosome"/>
</dbReference>
<keyword evidence="3" id="KW-0201">Cytochrome c-type biogenesis</keyword>
<keyword evidence="6" id="KW-0472">Membrane</keyword>
<dbReference type="GO" id="GO:0005886">
    <property type="term" value="C:plasma membrane"/>
    <property type="evidence" value="ECO:0007669"/>
    <property type="project" value="TreeGrafter"/>
</dbReference>
<comment type="subcellular location">
    <subcellularLocation>
        <location evidence="1">Cell envelope</location>
    </subcellularLocation>
</comment>
<proteinExistence type="predicted"/>
<accession>Q0AP39</accession>